<reference evidence="3 8" key="1">
    <citation type="submission" date="2016-07" db="EMBL/GenBank/DDBJ databases">
        <title>Characterization of isolates of Eisenbergiella tayi derived from blood cultures, using whole genome sequencing.</title>
        <authorList>
            <person name="Burdz T."/>
            <person name="Wiebe D."/>
            <person name="Huynh C."/>
            <person name="Bernard K."/>
        </authorList>
    </citation>
    <scope>NUCLEOTIDE SEQUENCE [LARGE SCALE GENOMIC DNA]</scope>
    <source>
        <strain evidence="3 8">NML 120489</strain>
    </source>
</reference>
<dbReference type="RefSeq" id="WP_069159422.1">
    <property type="nucleotide sequence ID" value="NZ_JAQCZP010000043.1"/>
</dbReference>
<gene>
    <name evidence="3" type="ORF">BEH84_06131</name>
    <name evidence="4" type="ORF">BEI59_13460</name>
    <name evidence="5" type="ORF">BEI63_14125</name>
</gene>
<evidence type="ECO:0000313" key="6">
    <source>
        <dbReference type="Proteomes" id="UP000094271"/>
    </source>
</evidence>
<proteinExistence type="predicted"/>
<feature type="transmembrane region" description="Helical" evidence="1">
    <location>
        <begin position="262"/>
        <end position="280"/>
    </location>
</feature>
<keyword evidence="1" id="KW-0812">Transmembrane</keyword>
<dbReference type="EMBL" id="MEHD01000023">
    <property type="protein sequence ID" value="ODR56621.1"/>
    <property type="molecule type" value="Genomic_DNA"/>
</dbReference>
<dbReference type="Proteomes" id="UP000094869">
    <property type="component" value="Unassembled WGS sequence"/>
</dbReference>
<dbReference type="PATRIC" id="fig|1432052.3.peg.6778"/>
<dbReference type="Pfam" id="PF20047">
    <property type="entry name" value="DUF6449"/>
    <property type="match status" value="1"/>
</dbReference>
<evidence type="ECO:0000313" key="5">
    <source>
        <dbReference type="EMBL" id="ODR56621.1"/>
    </source>
</evidence>
<dbReference type="EMBL" id="MEHA01000008">
    <property type="protein sequence ID" value="ODR51904.1"/>
    <property type="molecule type" value="Genomic_DNA"/>
</dbReference>
<protein>
    <recommendedName>
        <fullName evidence="2">DUF6449 domain-containing protein</fullName>
    </recommendedName>
</protein>
<evidence type="ECO:0000313" key="4">
    <source>
        <dbReference type="EMBL" id="ODR51904.1"/>
    </source>
</evidence>
<dbReference type="EMBL" id="MCGI01000008">
    <property type="protein sequence ID" value="ODM02900.1"/>
    <property type="molecule type" value="Genomic_DNA"/>
</dbReference>
<evidence type="ECO:0000313" key="8">
    <source>
        <dbReference type="Proteomes" id="UP000095003"/>
    </source>
</evidence>
<feature type="transmembrane region" description="Helical" evidence="1">
    <location>
        <begin position="121"/>
        <end position="143"/>
    </location>
</feature>
<evidence type="ECO:0000259" key="2">
    <source>
        <dbReference type="Pfam" id="PF20047"/>
    </source>
</evidence>
<feature type="transmembrane region" description="Helical" evidence="1">
    <location>
        <begin position="325"/>
        <end position="347"/>
    </location>
</feature>
<dbReference type="Proteomes" id="UP000095003">
    <property type="component" value="Unassembled WGS sequence"/>
</dbReference>
<sequence>MISKNSFWVRIRENLKRRGWTVLLCMLSMFLVLPVCQAMAISVDRKNVENGTVYYMGIFDGPEWVARNFMNAVSFDQVLLIITAAFAVLFAIQGFSWLYSRKKTDMYMSMPVSSVKRYITIYLNGIGIYGVCYFCALLLAFAVGGVLGAFSVKTILFGLGGFLCNMLFFTAVYNLSIMAVMLTGNVLVTLMGCSVFLLYEYMIRFLMDGMQSAFFRTYCSFGNTTSNSWTSPVFTYLNGISDMSSYLWGNGSRYMVSFLEKLAVIAVQALVYGIAAYVLYRKRKAEAAGMAMAFTKSKSVIKLLLMIPVTLLAGLWFRGLSGDSVFFTVLGMLIGLLLSHGLIQIIYEFDIHSVLNKKWHILAAGAAAAAIFSAVYFDFTGYDTYIPETDEIASVAFTFRQDIYGFSNYERLFEKNIYYSNHEEYMLSHMESEDTRTIEAIRTLAARDHEKEVDMNFYDDSNVVVYLKYNLKNGRSLCRAAAVDLEQSLPEMDTIFADRSYQYNRFQINDPVMTENADLLKAVFSNGLEEVSYLGDMSRLLKVLSEDLDDYSCSMMMNQLPVGSLSFRYHVDGEPEGNYYSWTYPVYQDFEDTISLLKEQGAYKELAEDYTFVDAGRVVSISVTCYNLKESDVFYSKNGGRSVSYSNEQIITETFTDEEDIKKICPALYPRSLMDISGSGITGRLQDDNYDISVTFKPGMGLTSSNVGFVPIMDRIPAFVIEKTTAKTE</sequence>
<name>A0A1E3A2E0_9FIRM</name>
<reference evidence="4 6" key="3">
    <citation type="submission" date="2016-08" db="EMBL/GenBank/DDBJ databases">
        <authorList>
            <person name="Seilhamer J.J."/>
        </authorList>
    </citation>
    <scope>NUCLEOTIDE SEQUENCE [LARGE SCALE GENOMIC DNA]</scope>
    <source>
        <strain evidence="4 6">NML150140-1</strain>
    </source>
</reference>
<feature type="transmembrane region" description="Helical" evidence="1">
    <location>
        <begin position="359"/>
        <end position="377"/>
    </location>
</feature>
<accession>A0A1E3A2E0</accession>
<evidence type="ECO:0000313" key="7">
    <source>
        <dbReference type="Proteomes" id="UP000094869"/>
    </source>
</evidence>
<feature type="transmembrane region" description="Helical" evidence="1">
    <location>
        <begin position="78"/>
        <end position="100"/>
    </location>
</feature>
<feature type="transmembrane region" description="Helical" evidence="1">
    <location>
        <begin position="300"/>
        <end position="319"/>
    </location>
</feature>
<evidence type="ECO:0000313" key="3">
    <source>
        <dbReference type="EMBL" id="ODM02900.1"/>
    </source>
</evidence>
<organism evidence="3 8">
    <name type="scientific">Eisenbergiella tayi</name>
    <dbReference type="NCBI Taxonomy" id="1432052"/>
    <lineage>
        <taxon>Bacteria</taxon>
        <taxon>Bacillati</taxon>
        <taxon>Bacillota</taxon>
        <taxon>Clostridia</taxon>
        <taxon>Lachnospirales</taxon>
        <taxon>Lachnospiraceae</taxon>
        <taxon>Eisenbergiella</taxon>
    </lineage>
</organism>
<dbReference type="InterPro" id="IPR045611">
    <property type="entry name" value="DUF6449"/>
</dbReference>
<keyword evidence="1" id="KW-1133">Transmembrane helix</keyword>
<dbReference type="OrthoDB" id="1643401at2"/>
<comment type="caution">
    <text evidence="3">The sequence shown here is derived from an EMBL/GenBank/DDBJ whole genome shotgun (WGS) entry which is preliminary data.</text>
</comment>
<evidence type="ECO:0000256" key="1">
    <source>
        <dbReference type="SAM" id="Phobius"/>
    </source>
</evidence>
<keyword evidence="1" id="KW-0472">Membrane</keyword>
<dbReference type="Proteomes" id="UP000094271">
    <property type="component" value="Unassembled WGS sequence"/>
</dbReference>
<feature type="domain" description="DUF6449" evidence="2">
    <location>
        <begin position="469"/>
        <end position="601"/>
    </location>
</feature>
<feature type="transmembrane region" description="Helical" evidence="1">
    <location>
        <begin position="155"/>
        <end position="175"/>
    </location>
</feature>
<keyword evidence="7" id="KW-1185">Reference proteome</keyword>
<feature type="transmembrane region" description="Helical" evidence="1">
    <location>
        <begin position="182"/>
        <end position="202"/>
    </location>
</feature>
<dbReference type="AlphaFoldDB" id="A0A1E3A2E0"/>
<reference evidence="5 7" key="2">
    <citation type="submission" date="2016-08" db="EMBL/GenBank/DDBJ databases">
        <title>Characterization of Isolates of Eisenbergiella tayi Derived from Blood Cultures, Using Whole Genome Sequencing.</title>
        <authorList>
            <person name="Bernier A.-M."/>
            <person name="Burdz T."/>
            <person name="Wiebe D."/>
            <person name="Bernard K."/>
        </authorList>
    </citation>
    <scope>NUCLEOTIDE SEQUENCE [LARGE SCALE GENOMIC DNA]</scope>
    <source>
        <strain evidence="5 7">NML120146</strain>
    </source>
</reference>